<proteinExistence type="predicted"/>
<evidence type="ECO:0000256" key="1">
    <source>
        <dbReference type="SAM" id="SignalP"/>
    </source>
</evidence>
<keyword evidence="3" id="KW-0326">Glycosidase</keyword>
<sequence>MKKSLLCLCLFTSSAAFAQGWQHTHFQHFSDNAEPHLFQAQASLEKGNYPLTFTLDNRCYQPQSAVKLNQTVSLIPCSGEAPQLRLFRQGNYIAQIDMRSGTPTLRISVEQQAETDKNTAKSCPIWNKQPVEIDVSSVFSEGESVRDFYSGQTAEVKNGKITMMPAADADGLILLEKSAVKKNDVFLNGGSAEGNKAVSNRQQAKTNKKSDGFNWKNATVYFVLTDRFQNGNPANDNSYGRHKDGMQEIGTFHGGDLQGLTAKLDYLQQLGVNVLWISSPLEQMHGWVGGGDKGDFPHYGYHGYYHLDWTKLDANMGTEADLKNLMQQAHRRGIRVLFDIVMNHTGYATLADMQEFNFGGFYLKPEEITATLGKKWTDWQPKKGQNWHSFNDFIKFGDSQAWQNWWGKDWVRADIGDYDSPKFDDLKMSLSALPDLKTESESAVKLPRFFQHKNTNAKELENAKVRDYLIAWLTDWVRRYGVDGFRVDTAKHVEKSTWLALKQASQQALKEWQRNNPKESFGDEFWMTGEAWGHGVFKSDYYQNGFDAMINFDFQDQAKNALDCFARIEPAYREMNDKLRDFNVLSYLSSHDTRLFFHSDSERNTAKQKTAANLLLLSSGAVQIYYGDESGREFGATGSDPIQGTRSDMNWRDLQNDGNKQALHRHWQKLAQFRQRHQAVGAGVHQTLKSEGYFAFSRTLGEDKVMVVWAGN</sequence>
<dbReference type="NCBIfam" id="NF007059">
    <property type="entry name" value="PRK09505.2-4"/>
    <property type="match status" value="1"/>
</dbReference>
<dbReference type="SMART" id="SM00642">
    <property type="entry name" value="Aamy"/>
    <property type="match status" value="1"/>
</dbReference>
<organism evidence="3 4">
    <name type="scientific">Exercitatus varius</name>
    <dbReference type="NCBI Taxonomy" id="67857"/>
    <lineage>
        <taxon>Bacteria</taxon>
        <taxon>Pseudomonadati</taxon>
        <taxon>Pseudomonadota</taxon>
        <taxon>Gammaproteobacteria</taxon>
        <taxon>Pasteurellales</taxon>
        <taxon>Pasteurellaceae</taxon>
        <taxon>Exercitatus</taxon>
    </lineage>
</organism>
<name>A0ABT6ES16_9PAST</name>
<dbReference type="Pfam" id="PF00128">
    <property type="entry name" value="Alpha-amylase"/>
    <property type="match status" value="1"/>
</dbReference>
<dbReference type="SUPFAM" id="SSF51445">
    <property type="entry name" value="(Trans)glycosidases"/>
    <property type="match status" value="1"/>
</dbReference>
<evidence type="ECO:0000313" key="3">
    <source>
        <dbReference type="EMBL" id="MDG2946328.1"/>
    </source>
</evidence>
<protein>
    <submittedName>
        <fullName evidence="3">Alpha-amylase</fullName>
        <ecNumber evidence="3">3.2.1.1</ecNumber>
    </submittedName>
</protein>
<accession>A0ABT6ES16</accession>
<dbReference type="InterPro" id="IPR014635">
    <property type="entry name" value="A_amylase_MalS"/>
</dbReference>
<gene>
    <name evidence="3" type="ORF">P7M32_07775</name>
</gene>
<dbReference type="PANTHER" id="PTHR10357:SF209">
    <property type="entry name" value="PERIPLASMIC ALPHA-AMYLASE"/>
    <property type="match status" value="1"/>
</dbReference>
<dbReference type="PIRSF" id="PIRSF036917">
    <property type="entry name" value="Alph_amls_MalS"/>
    <property type="match status" value="1"/>
</dbReference>
<dbReference type="RefSeq" id="WP_317486058.1">
    <property type="nucleotide sequence ID" value="NZ_JARQTX010000007.1"/>
</dbReference>
<dbReference type="InterPro" id="IPR006047">
    <property type="entry name" value="GH13_cat_dom"/>
</dbReference>
<feature type="signal peptide" evidence="1">
    <location>
        <begin position="1"/>
        <end position="18"/>
    </location>
</feature>
<dbReference type="PANTHER" id="PTHR10357">
    <property type="entry name" value="ALPHA-AMYLASE FAMILY MEMBER"/>
    <property type="match status" value="1"/>
</dbReference>
<dbReference type="InterPro" id="IPR017853">
    <property type="entry name" value="GH"/>
</dbReference>
<dbReference type="EC" id="3.2.1.1" evidence="3"/>
<dbReference type="GO" id="GO:0004556">
    <property type="term" value="F:alpha-amylase activity"/>
    <property type="evidence" value="ECO:0007669"/>
    <property type="project" value="UniProtKB-EC"/>
</dbReference>
<evidence type="ECO:0000313" key="4">
    <source>
        <dbReference type="Proteomes" id="UP001216057"/>
    </source>
</evidence>
<comment type="caution">
    <text evidence="3">The sequence shown here is derived from an EMBL/GenBank/DDBJ whole genome shotgun (WGS) entry which is preliminary data.</text>
</comment>
<dbReference type="EMBL" id="JARQTX010000007">
    <property type="protein sequence ID" value="MDG2946328.1"/>
    <property type="molecule type" value="Genomic_DNA"/>
</dbReference>
<feature type="chain" id="PRO_5045447976" evidence="1">
    <location>
        <begin position="19"/>
        <end position="712"/>
    </location>
</feature>
<reference evidence="3 4" key="1">
    <citation type="submission" date="2023-03" db="EMBL/GenBank/DDBJ databases">
        <title>Classification of Bisgaard taxon 6 and taxon 10 as Exercitatus varius gen. nov., spec. nov.</title>
        <authorList>
            <person name="Christensen H."/>
        </authorList>
    </citation>
    <scope>NUCLEOTIDE SEQUENCE [LARGE SCALE GENOMIC DNA]</scope>
    <source>
        <strain evidence="3 4">23350_01</strain>
    </source>
</reference>
<keyword evidence="3" id="KW-0378">Hydrolase</keyword>
<keyword evidence="4" id="KW-1185">Reference proteome</keyword>
<dbReference type="NCBIfam" id="NF007052">
    <property type="entry name" value="PRK09505.1-2"/>
    <property type="match status" value="1"/>
</dbReference>
<dbReference type="Gene3D" id="3.20.20.80">
    <property type="entry name" value="Glycosidases"/>
    <property type="match status" value="2"/>
</dbReference>
<keyword evidence="1" id="KW-0732">Signal</keyword>
<feature type="domain" description="Glycosyl hydrolase family 13 catalytic" evidence="2">
    <location>
        <begin position="222"/>
        <end position="674"/>
    </location>
</feature>
<evidence type="ECO:0000259" key="2">
    <source>
        <dbReference type="SMART" id="SM00642"/>
    </source>
</evidence>
<dbReference type="Proteomes" id="UP001216057">
    <property type="component" value="Unassembled WGS sequence"/>
</dbReference>